<dbReference type="RefSeq" id="WP_133879361.1">
    <property type="nucleotide sequence ID" value="NZ_MWIN01000023.1"/>
</dbReference>
<dbReference type="InterPro" id="IPR000297">
    <property type="entry name" value="PPIase_PpiC"/>
</dbReference>
<evidence type="ECO:0000259" key="13">
    <source>
        <dbReference type="PROSITE" id="PS50198"/>
    </source>
</evidence>
<evidence type="ECO:0000256" key="11">
    <source>
        <dbReference type="PROSITE-ProRule" id="PRU00278"/>
    </source>
</evidence>
<keyword evidence="6 12" id="KW-0472">Membrane</keyword>
<keyword evidence="3" id="KW-0997">Cell inner membrane</keyword>
<comment type="similarity">
    <text evidence="8">Belongs to the PpiD chaperone family.</text>
</comment>
<dbReference type="PANTHER" id="PTHR47529:SF1">
    <property type="entry name" value="PERIPLASMIC CHAPERONE PPID"/>
    <property type="match status" value="1"/>
</dbReference>
<dbReference type="Proteomes" id="UP000295341">
    <property type="component" value="Unassembled WGS sequence"/>
</dbReference>
<comment type="subcellular location">
    <subcellularLocation>
        <location evidence="1">Cell inner membrane</location>
        <topology evidence="1">Single-pass type II membrane protein</topology>
        <orientation evidence="1">Periplasmic side</orientation>
    </subcellularLocation>
</comment>
<keyword evidence="11" id="KW-0697">Rotamase</keyword>
<evidence type="ECO:0000256" key="4">
    <source>
        <dbReference type="ARBA" id="ARBA00022692"/>
    </source>
</evidence>
<dbReference type="PANTHER" id="PTHR47529">
    <property type="entry name" value="PEPTIDYL-PROLYL CIS-TRANS ISOMERASE D"/>
    <property type="match status" value="1"/>
</dbReference>
<feature type="transmembrane region" description="Helical" evidence="12">
    <location>
        <begin position="12"/>
        <end position="30"/>
    </location>
</feature>
<proteinExistence type="inferred from homology"/>
<organism evidence="14 15">
    <name type="scientific">Panacagrimonas perspica</name>
    <dbReference type="NCBI Taxonomy" id="381431"/>
    <lineage>
        <taxon>Bacteria</taxon>
        <taxon>Pseudomonadati</taxon>
        <taxon>Pseudomonadota</taxon>
        <taxon>Gammaproteobacteria</taxon>
        <taxon>Nevskiales</taxon>
        <taxon>Nevskiaceae</taxon>
        <taxon>Panacagrimonas</taxon>
    </lineage>
</organism>
<protein>
    <recommendedName>
        <fullName evidence="9">Periplasmic chaperone PpiD</fullName>
    </recommendedName>
    <alternativeName>
        <fullName evidence="10">Periplasmic folding chaperone</fullName>
    </alternativeName>
</protein>
<evidence type="ECO:0000313" key="15">
    <source>
        <dbReference type="Proteomes" id="UP000295341"/>
    </source>
</evidence>
<evidence type="ECO:0000256" key="1">
    <source>
        <dbReference type="ARBA" id="ARBA00004382"/>
    </source>
</evidence>
<keyword evidence="2" id="KW-1003">Cell membrane</keyword>
<evidence type="ECO:0000256" key="5">
    <source>
        <dbReference type="ARBA" id="ARBA00022989"/>
    </source>
</evidence>
<dbReference type="Gene3D" id="3.10.50.40">
    <property type="match status" value="1"/>
</dbReference>
<dbReference type="AlphaFoldDB" id="A0A4R7PBY1"/>
<dbReference type="EMBL" id="SOBT01000008">
    <property type="protein sequence ID" value="TDU30710.1"/>
    <property type="molecule type" value="Genomic_DNA"/>
</dbReference>
<dbReference type="InterPro" id="IPR023058">
    <property type="entry name" value="PPIase_PpiC_CS"/>
</dbReference>
<dbReference type="GO" id="GO:0005886">
    <property type="term" value="C:plasma membrane"/>
    <property type="evidence" value="ECO:0007669"/>
    <property type="project" value="UniProtKB-SubCell"/>
</dbReference>
<keyword evidence="7" id="KW-0143">Chaperone</keyword>
<evidence type="ECO:0000256" key="12">
    <source>
        <dbReference type="SAM" id="Phobius"/>
    </source>
</evidence>
<dbReference type="PROSITE" id="PS01096">
    <property type="entry name" value="PPIC_PPIASE_1"/>
    <property type="match status" value="1"/>
</dbReference>
<evidence type="ECO:0000256" key="7">
    <source>
        <dbReference type="ARBA" id="ARBA00023186"/>
    </source>
</evidence>
<dbReference type="SUPFAM" id="SSF109998">
    <property type="entry name" value="Triger factor/SurA peptide-binding domain-like"/>
    <property type="match status" value="1"/>
</dbReference>
<evidence type="ECO:0000256" key="6">
    <source>
        <dbReference type="ARBA" id="ARBA00023136"/>
    </source>
</evidence>
<dbReference type="InterPro" id="IPR046357">
    <property type="entry name" value="PPIase_dom_sf"/>
</dbReference>
<keyword evidence="5 12" id="KW-1133">Transmembrane helix</keyword>
<gene>
    <name evidence="14" type="ORF">DFR24_0064</name>
</gene>
<evidence type="ECO:0000256" key="10">
    <source>
        <dbReference type="ARBA" id="ARBA00042775"/>
    </source>
</evidence>
<evidence type="ECO:0000256" key="3">
    <source>
        <dbReference type="ARBA" id="ARBA00022519"/>
    </source>
</evidence>
<dbReference type="GO" id="GO:0003755">
    <property type="term" value="F:peptidyl-prolyl cis-trans isomerase activity"/>
    <property type="evidence" value="ECO:0007669"/>
    <property type="project" value="UniProtKB-KW"/>
</dbReference>
<dbReference type="OrthoDB" id="9812372at2"/>
<dbReference type="Pfam" id="PF13624">
    <property type="entry name" value="SurA_N_3"/>
    <property type="match status" value="1"/>
</dbReference>
<keyword evidence="11 14" id="KW-0413">Isomerase</keyword>
<evidence type="ECO:0000256" key="9">
    <source>
        <dbReference type="ARBA" id="ARBA00040743"/>
    </source>
</evidence>
<dbReference type="PROSITE" id="PS50198">
    <property type="entry name" value="PPIC_PPIASE_2"/>
    <property type="match status" value="1"/>
</dbReference>
<dbReference type="InterPro" id="IPR027304">
    <property type="entry name" value="Trigger_fact/SurA_dom_sf"/>
</dbReference>
<evidence type="ECO:0000256" key="8">
    <source>
        <dbReference type="ARBA" id="ARBA00038408"/>
    </source>
</evidence>
<dbReference type="Pfam" id="PF13616">
    <property type="entry name" value="Rotamase_3"/>
    <property type="match status" value="1"/>
</dbReference>
<name>A0A4R7PBY1_9GAMM</name>
<dbReference type="SUPFAM" id="SSF54534">
    <property type="entry name" value="FKBP-like"/>
    <property type="match status" value="1"/>
</dbReference>
<dbReference type="Gene3D" id="1.10.4030.10">
    <property type="entry name" value="Porin chaperone SurA, peptide-binding domain"/>
    <property type="match status" value="1"/>
</dbReference>
<comment type="caution">
    <text evidence="14">The sequence shown here is derived from an EMBL/GenBank/DDBJ whole genome shotgun (WGS) entry which is preliminary data.</text>
</comment>
<feature type="domain" description="PpiC" evidence="13">
    <location>
        <begin position="266"/>
        <end position="364"/>
    </location>
</feature>
<evidence type="ECO:0000313" key="14">
    <source>
        <dbReference type="EMBL" id="TDU30710.1"/>
    </source>
</evidence>
<dbReference type="InterPro" id="IPR052029">
    <property type="entry name" value="PpiD_chaperone"/>
</dbReference>
<keyword evidence="15" id="KW-1185">Reference proteome</keyword>
<accession>A0A4R7PBY1</accession>
<reference evidence="14 15" key="1">
    <citation type="submission" date="2019-03" db="EMBL/GenBank/DDBJ databases">
        <title>Genomic Encyclopedia of Type Strains, Phase IV (KMG-IV): sequencing the most valuable type-strain genomes for metagenomic binning, comparative biology and taxonomic classification.</title>
        <authorList>
            <person name="Goeker M."/>
        </authorList>
    </citation>
    <scope>NUCLEOTIDE SEQUENCE [LARGE SCALE GENOMIC DNA]</scope>
    <source>
        <strain evidence="14 15">DSM 26377</strain>
    </source>
</reference>
<sequence>MLQSIRDRLTGPIVWFVIALIAIPFAFWGIDSFNTGGGDPVVVKVGDQKITQAQFRQTYGQRYEQYRSLLGESFRADLFDESKFREMTLDDMVQESAMRQYARSEGYRASDATLRDFLVSVPAFQKDGKFSADTYRELLKQQGMKPDAYEIQLRDALAIEQLRATVQATAFVTPAQAWDAQRLEKQARRITVVPVSSKKFRDGVTVTDAQIADRYETDKTRYMSRERLKLAYVEVDRTKLAAVEAPAPEVLKAIYDSEKDQRFASGEERRASHILVSFGADKDAAKKKADELLARIKSGSDFAQLAREQSDDTGSKEQGGDLGWVRKGMMAPKFETALYEIPAANGITGPVETEFGWHLIKLAEIKAASTRPLDDAGVQAELLDVYRNREGEKRFQELSTKLEQLAFENTTLEPVAAELKLEIKTTDWFTREGGEGIAAVDAVKQVAFSPEVLEASENSKPIRASADALVVVHKAEYEPARQQPLEEVKERVRETVVTDAAVKLAKTTADELVAQVKAGQSLSDAAKAKNLEVQFDGPAARGQSGLEGAVGSAIFRMPRPAAGSVHVEAVDNGNGGVSVIALTEVIDPPKPDEAQLATAGSSARDSVAGAEFGAYRKTVEDAVKVKRISAPDTKTENPEL</sequence>
<evidence type="ECO:0000256" key="2">
    <source>
        <dbReference type="ARBA" id="ARBA00022475"/>
    </source>
</evidence>
<keyword evidence="4 12" id="KW-0812">Transmembrane</keyword>